<organism evidence="2 3">
    <name type="scientific">Dreissena polymorpha</name>
    <name type="common">Zebra mussel</name>
    <name type="synonym">Mytilus polymorpha</name>
    <dbReference type="NCBI Taxonomy" id="45954"/>
    <lineage>
        <taxon>Eukaryota</taxon>
        <taxon>Metazoa</taxon>
        <taxon>Spiralia</taxon>
        <taxon>Lophotrochozoa</taxon>
        <taxon>Mollusca</taxon>
        <taxon>Bivalvia</taxon>
        <taxon>Autobranchia</taxon>
        <taxon>Heteroconchia</taxon>
        <taxon>Euheterodonta</taxon>
        <taxon>Imparidentia</taxon>
        <taxon>Neoheterodontei</taxon>
        <taxon>Myida</taxon>
        <taxon>Dreissenoidea</taxon>
        <taxon>Dreissenidae</taxon>
        <taxon>Dreissena</taxon>
    </lineage>
</organism>
<reference evidence="2" key="1">
    <citation type="journal article" date="2019" name="bioRxiv">
        <title>The Genome of the Zebra Mussel, Dreissena polymorpha: A Resource for Invasive Species Research.</title>
        <authorList>
            <person name="McCartney M.A."/>
            <person name="Auch B."/>
            <person name="Kono T."/>
            <person name="Mallez S."/>
            <person name="Zhang Y."/>
            <person name="Obille A."/>
            <person name="Becker A."/>
            <person name="Abrahante J.E."/>
            <person name="Garbe J."/>
            <person name="Badalamenti J.P."/>
            <person name="Herman A."/>
            <person name="Mangelson H."/>
            <person name="Liachko I."/>
            <person name="Sullivan S."/>
            <person name="Sone E.D."/>
            <person name="Koren S."/>
            <person name="Silverstein K.A.T."/>
            <person name="Beckman K.B."/>
            <person name="Gohl D.M."/>
        </authorList>
    </citation>
    <scope>NUCLEOTIDE SEQUENCE</scope>
    <source>
        <strain evidence="2">Duluth1</strain>
        <tissue evidence="2">Whole animal</tissue>
    </source>
</reference>
<keyword evidence="1" id="KW-0812">Transmembrane</keyword>
<keyword evidence="1" id="KW-0472">Membrane</keyword>
<evidence type="ECO:0000256" key="1">
    <source>
        <dbReference type="SAM" id="Phobius"/>
    </source>
</evidence>
<reference evidence="2" key="2">
    <citation type="submission" date="2020-11" db="EMBL/GenBank/DDBJ databases">
        <authorList>
            <person name="McCartney M.A."/>
            <person name="Auch B."/>
            <person name="Kono T."/>
            <person name="Mallez S."/>
            <person name="Becker A."/>
            <person name="Gohl D.M."/>
            <person name="Silverstein K.A.T."/>
            <person name="Koren S."/>
            <person name="Bechman K.B."/>
            <person name="Herman A."/>
            <person name="Abrahante J.E."/>
            <person name="Garbe J."/>
        </authorList>
    </citation>
    <scope>NUCLEOTIDE SEQUENCE</scope>
    <source>
        <strain evidence="2">Duluth1</strain>
        <tissue evidence="2">Whole animal</tissue>
    </source>
</reference>
<accession>A0A9D4EYD9</accession>
<feature type="transmembrane region" description="Helical" evidence="1">
    <location>
        <begin position="32"/>
        <end position="54"/>
    </location>
</feature>
<evidence type="ECO:0000313" key="3">
    <source>
        <dbReference type="Proteomes" id="UP000828390"/>
    </source>
</evidence>
<dbReference type="AlphaFoldDB" id="A0A9D4EYD9"/>
<name>A0A9D4EYD9_DREPO</name>
<sequence length="145" mass="16149">MTLDMADGDHLDEDGRRTRQISGPSCQHVLCYQLFAVFMFSIGLVGGIFIGMYVDPKIYNKDNKNCPSGTNQVINNANTEHVPTVENKSSIEAKSGECALTSPVTQKRYEDTVFAPLTTAEIPSSSLSEKFRNHFNARRTERLDT</sequence>
<keyword evidence="1" id="KW-1133">Transmembrane helix</keyword>
<gene>
    <name evidence="2" type="ORF">DPMN_166300</name>
</gene>
<evidence type="ECO:0000313" key="2">
    <source>
        <dbReference type="EMBL" id="KAH3788168.1"/>
    </source>
</evidence>
<comment type="caution">
    <text evidence="2">The sequence shown here is derived from an EMBL/GenBank/DDBJ whole genome shotgun (WGS) entry which is preliminary data.</text>
</comment>
<protein>
    <submittedName>
        <fullName evidence="2">Uncharacterized protein</fullName>
    </submittedName>
</protein>
<dbReference type="Proteomes" id="UP000828390">
    <property type="component" value="Unassembled WGS sequence"/>
</dbReference>
<proteinExistence type="predicted"/>
<keyword evidence="3" id="KW-1185">Reference proteome</keyword>
<dbReference type="EMBL" id="JAIWYP010000008">
    <property type="protein sequence ID" value="KAH3788168.1"/>
    <property type="molecule type" value="Genomic_DNA"/>
</dbReference>